<keyword evidence="1" id="KW-0732">Signal</keyword>
<proteinExistence type="predicted"/>
<gene>
    <name evidence="2" type="ORF">ABUW04_07885</name>
</gene>
<name>A0ABV6XIV9_9ACTN</name>
<evidence type="ECO:0000313" key="2">
    <source>
        <dbReference type="EMBL" id="MFC1438174.1"/>
    </source>
</evidence>
<evidence type="ECO:0000313" key="3">
    <source>
        <dbReference type="Proteomes" id="UP001592581"/>
    </source>
</evidence>
<reference evidence="2 3" key="1">
    <citation type="submission" date="2024-06" db="EMBL/GenBank/DDBJ databases">
        <authorList>
            <person name="Lee S.D."/>
        </authorList>
    </citation>
    <scope>NUCLEOTIDE SEQUENCE [LARGE SCALE GENOMIC DNA]</scope>
    <source>
        <strain evidence="2 3">N1-10</strain>
    </source>
</reference>
<evidence type="ECO:0008006" key="4">
    <source>
        <dbReference type="Google" id="ProtNLM"/>
    </source>
</evidence>
<dbReference type="Proteomes" id="UP001592581">
    <property type="component" value="Unassembled WGS sequence"/>
</dbReference>
<keyword evidence="3" id="KW-1185">Reference proteome</keyword>
<dbReference type="EMBL" id="JBEUKS010000002">
    <property type="protein sequence ID" value="MFC1438174.1"/>
    <property type="molecule type" value="Genomic_DNA"/>
</dbReference>
<feature type="signal peptide" evidence="1">
    <location>
        <begin position="1"/>
        <end position="28"/>
    </location>
</feature>
<dbReference type="RefSeq" id="WP_380563709.1">
    <property type="nucleotide sequence ID" value="NZ_JBEUKS010000002.1"/>
</dbReference>
<sequence length="188" mass="18559">MARIGTGAVVTTLTASALALVTVLALQAKSSANVTPAASGKPGASASAAAGASAKASAPKPVAVPARSGTGKRVVYALGAKRVWLVTAAGTAARTFTVQPSTLSPSVGTYNVYSHSADTRHGSDGVEIKNVVIFAQRGSTVFGFSSATDGTTPAPDPAKKTGGIRETLGDGQALFDFTVAGSKVVVVA</sequence>
<comment type="caution">
    <text evidence="2">The sequence shown here is derived from an EMBL/GenBank/DDBJ whole genome shotgun (WGS) entry which is preliminary data.</text>
</comment>
<accession>A0ABV6XIV9</accession>
<protein>
    <recommendedName>
        <fullName evidence="4">Secreted protein</fullName>
    </recommendedName>
</protein>
<feature type="chain" id="PRO_5047263326" description="Secreted protein" evidence="1">
    <location>
        <begin position="29"/>
        <end position="188"/>
    </location>
</feature>
<evidence type="ECO:0000256" key="1">
    <source>
        <dbReference type="SAM" id="SignalP"/>
    </source>
</evidence>
<organism evidence="2 3">
    <name type="scientific">Streptacidiphilus jeojiensis</name>
    <dbReference type="NCBI Taxonomy" id="3229225"/>
    <lineage>
        <taxon>Bacteria</taxon>
        <taxon>Bacillati</taxon>
        <taxon>Actinomycetota</taxon>
        <taxon>Actinomycetes</taxon>
        <taxon>Kitasatosporales</taxon>
        <taxon>Streptomycetaceae</taxon>
        <taxon>Streptacidiphilus</taxon>
    </lineage>
</organism>